<gene>
    <name evidence="3" type="ORF">SAMN05421831_105143</name>
</gene>
<dbReference type="InterPro" id="IPR048342">
    <property type="entry name" value="DUF1285_C"/>
</dbReference>
<name>A0A1H6SCP9_9GAMM</name>
<dbReference type="InterPro" id="IPR048341">
    <property type="entry name" value="DUF1285_N"/>
</dbReference>
<feature type="domain" description="DUF1285" evidence="2">
    <location>
        <begin position="90"/>
        <end position="164"/>
    </location>
</feature>
<evidence type="ECO:0000259" key="2">
    <source>
        <dbReference type="Pfam" id="PF21028"/>
    </source>
</evidence>
<dbReference type="OrthoDB" id="3078366at2"/>
<protein>
    <recommendedName>
        <fullName evidence="5">DUF1285 domain-containing protein</fullName>
    </recommendedName>
</protein>
<dbReference type="EMBL" id="FNYH01000005">
    <property type="protein sequence ID" value="SEI61535.1"/>
    <property type="molecule type" value="Genomic_DNA"/>
</dbReference>
<dbReference type="Gene3D" id="2.30.270.10">
    <property type="entry name" value="duf1285 protein"/>
    <property type="match status" value="1"/>
</dbReference>
<proteinExistence type="predicted"/>
<dbReference type="Gene3D" id="3.10.540.10">
    <property type="entry name" value="duf1285 like domain"/>
    <property type="match status" value="1"/>
</dbReference>
<dbReference type="AlphaFoldDB" id="A0A1H6SCP9"/>
<dbReference type="Pfam" id="PF21028">
    <property type="entry name" value="DUF1285_C"/>
    <property type="match status" value="1"/>
</dbReference>
<dbReference type="STRING" id="64971.SAMN05421831_105143"/>
<accession>A0A1H6SCP9</accession>
<sequence>MPSAINPQQLAASMQALTSHSVPPVETWNPPYCGELDIRINAQGQWFYQGQAFTRAALVRLFASILKYEAGAYYLVTPAEKVKIHVEDVPFILVDMHWDAEAGHYQGRTQSGDSCVLDQKAPWCLGQFAQDPVPYIKVRANLYARMHRNLYYRLLDAATWCEGAQAQQVLTAYQAQWQQAWPQGIQSMLVPQTQGVQVPVIALHTGSYPLGWVLEEDTQGCTS</sequence>
<evidence type="ECO:0000313" key="3">
    <source>
        <dbReference type="EMBL" id="SEI61535.1"/>
    </source>
</evidence>
<dbReference type="Pfam" id="PF06938">
    <property type="entry name" value="DUF1285_N"/>
    <property type="match status" value="1"/>
</dbReference>
<dbReference type="RefSeq" id="WP_093309261.1">
    <property type="nucleotide sequence ID" value="NZ_FNYH01000005.1"/>
</dbReference>
<keyword evidence="4" id="KW-1185">Reference proteome</keyword>
<dbReference type="Proteomes" id="UP000242999">
    <property type="component" value="Unassembled WGS sequence"/>
</dbReference>
<evidence type="ECO:0008006" key="5">
    <source>
        <dbReference type="Google" id="ProtNLM"/>
    </source>
</evidence>
<dbReference type="InterPro" id="IPR023361">
    <property type="entry name" value="DUF1285_beta_roll_sf"/>
</dbReference>
<organism evidence="3 4">
    <name type="scientific">Allopseudospirillum japonicum</name>
    <dbReference type="NCBI Taxonomy" id="64971"/>
    <lineage>
        <taxon>Bacteria</taxon>
        <taxon>Pseudomonadati</taxon>
        <taxon>Pseudomonadota</taxon>
        <taxon>Gammaproteobacteria</taxon>
        <taxon>Oceanospirillales</taxon>
        <taxon>Oceanospirillaceae</taxon>
        <taxon>Allopseudospirillum</taxon>
    </lineage>
</organism>
<reference evidence="4" key="1">
    <citation type="submission" date="2016-10" db="EMBL/GenBank/DDBJ databases">
        <authorList>
            <person name="Varghese N."/>
            <person name="Submissions S."/>
        </authorList>
    </citation>
    <scope>NUCLEOTIDE SEQUENCE [LARGE SCALE GENOMIC DNA]</scope>
    <source>
        <strain evidence="4">DSM 7165</strain>
    </source>
</reference>
<feature type="domain" description="DUF1285" evidence="1">
    <location>
        <begin position="23"/>
        <end position="89"/>
    </location>
</feature>
<evidence type="ECO:0000259" key="1">
    <source>
        <dbReference type="Pfam" id="PF06938"/>
    </source>
</evidence>
<evidence type="ECO:0000313" key="4">
    <source>
        <dbReference type="Proteomes" id="UP000242999"/>
    </source>
</evidence>